<keyword evidence="2" id="KW-0472">Membrane</keyword>
<keyword evidence="2" id="KW-1133">Transmembrane helix</keyword>
<feature type="transmembrane region" description="Helical" evidence="2">
    <location>
        <begin position="60"/>
        <end position="79"/>
    </location>
</feature>
<accession>A0A9X2PZW1</accession>
<dbReference type="AlphaFoldDB" id="A0A9X2PZW1"/>
<evidence type="ECO:0000313" key="3">
    <source>
        <dbReference type="EMBL" id="MCS3677048.1"/>
    </source>
</evidence>
<comment type="caution">
    <text evidence="3">The sequence shown here is derived from an EMBL/GenBank/DDBJ whole genome shotgun (WGS) entry which is preliminary data.</text>
</comment>
<name>A0A9X2PZW1_9BACT</name>
<gene>
    <name evidence="3" type="ORF">GGP71_000955</name>
</gene>
<reference evidence="3" key="1">
    <citation type="submission" date="2022-08" db="EMBL/GenBank/DDBJ databases">
        <title>Genomic Encyclopedia of Type Strains, Phase V (KMG-V): Genome sequencing to study the core and pangenomes of soil and plant-associated prokaryotes.</title>
        <authorList>
            <person name="Whitman W."/>
        </authorList>
    </citation>
    <scope>NUCLEOTIDE SEQUENCE</scope>
    <source>
        <strain evidence="3">0</strain>
    </source>
</reference>
<proteinExistence type="predicted"/>
<feature type="transmembrane region" description="Helical" evidence="2">
    <location>
        <begin position="30"/>
        <end position="48"/>
    </location>
</feature>
<evidence type="ECO:0000256" key="1">
    <source>
        <dbReference type="SAM" id="MobiDB-lite"/>
    </source>
</evidence>
<protein>
    <submittedName>
        <fullName evidence="3">Uncharacterized protein</fullName>
    </submittedName>
</protein>
<organism evidence="3 4">
    <name type="scientific">Salinibacter ruber</name>
    <dbReference type="NCBI Taxonomy" id="146919"/>
    <lineage>
        <taxon>Bacteria</taxon>
        <taxon>Pseudomonadati</taxon>
        <taxon>Rhodothermota</taxon>
        <taxon>Rhodothermia</taxon>
        <taxon>Rhodothermales</taxon>
        <taxon>Salinibacteraceae</taxon>
        <taxon>Salinibacter</taxon>
    </lineage>
</organism>
<feature type="transmembrane region" description="Helical" evidence="2">
    <location>
        <begin position="198"/>
        <end position="218"/>
    </location>
</feature>
<dbReference type="Proteomes" id="UP001155027">
    <property type="component" value="Unassembled WGS sequence"/>
</dbReference>
<feature type="transmembrane region" description="Helical" evidence="2">
    <location>
        <begin position="169"/>
        <end position="186"/>
    </location>
</feature>
<evidence type="ECO:0000313" key="4">
    <source>
        <dbReference type="Proteomes" id="UP001155027"/>
    </source>
</evidence>
<feature type="region of interest" description="Disordered" evidence="1">
    <location>
        <begin position="731"/>
        <end position="778"/>
    </location>
</feature>
<evidence type="ECO:0000256" key="2">
    <source>
        <dbReference type="SAM" id="Phobius"/>
    </source>
</evidence>
<dbReference type="EMBL" id="JANUAU010000002">
    <property type="protein sequence ID" value="MCS3677048.1"/>
    <property type="molecule type" value="Genomic_DNA"/>
</dbReference>
<dbReference type="RefSeq" id="WP_259079619.1">
    <property type="nucleotide sequence ID" value="NZ_JANUAU010000002.1"/>
</dbReference>
<feature type="transmembrane region" description="Helical" evidence="2">
    <location>
        <begin position="91"/>
        <end position="110"/>
    </location>
</feature>
<keyword evidence="2" id="KW-0812">Transmembrane</keyword>
<feature type="compositionally biased region" description="Polar residues" evidence="1">
    <location>
        <begin position="754"/>
        <end position="765"/>
    </location>
</feature>
<feature type="transmembrane region" description="Helical" evidence="2">
    <location>
        <begin position="119"/>
        <end position="136"/>
    </location>
</feature>
<sequence length="778" mass="84509">MRRAAAAYLVLGLLLAPIPLLNVLQAESAAVVALAAYFISGGAAVRAFDATSMSVWQVMGRQAAALLVPLAVLLLAQAWAPNCTLGQGLLFYALFPGITVVFAVAVAYLLRGLPVSRPGWVLSGLGGLLVVAGPLYDLGLHPQFYTYNHVFGGVLGPIYDEQLAVRPGLFAFRGLTLLWALLAVLLGHRVRGRGSWGAVLACALVLGTGYAFSAALGINTTAASLQERLGGHTRTPHFDLYYDSTQVDAAAAADLAAAHEAEYDWVRRRLGLEADAERPRIRSYIYPNPDTKGRLTGARTTSVTPVWLDTPQVHLLRDRVSQSLGHELAHVVSRPYGLPGLQASWAPGLIEGWAVALEPPSPGPPPDDLVRTAAQSDTTTTLAAEAGAVAQRLSPWGFWTSRGPVSYATMGSFVRYLLDQYGAARLRRVYAWGNFETVYGRSLGTLANEWAAHLRRAPAVSRAAHDVVTRQFTRPSLFETDCPHYVPPARRHYQTAQRAARRRDTTEMVQHLARALDAQPRYAAAHAALARHRLAQGRPDAVWRQIDTLSAAARTVPLQVAGADAAVLRRAPDTARALYAQARAQAPDYAHDLRARLALRDAIADRPSVVRVLTSAGSAAAQARRLADTGAQDAEVRAWRAVRWMDARRYRRALPLWEGLGVPVRAGRPRAWHRAWELQRAAWGAKAALRADSTAAARRWAAGGARRARALGDEERASVFAWWERRAVDSGTPNRAGRPRRPVPNHASRLLVGSSKSPTETSRCNSAPFANHNEPRNR</sequence>